<accession>A0A0F8ZCM0</accession>
<dbReference type="InterPro" id="IPR010280">
    <property type="entry name" value="U5_MeTrfase_fam"/>
</dbReference>
<reference evidence="4" key="1">
    <citation type="journal article" date="2015" name="Nature">
        <title>Complex archaea that bridge the gap between prokaryotes and eukaryotes.</title>
        <authorList>
            <person name="Spang A."/>
            <person name="Saw J.H."/>
            <person name="Jorgensen S.L."/>
            <person name="Zaremba-Niedzwiedzka K."/>
            <person name="Martijn J."/>
            <person name="Lind A.E."/>
            <person name="van Eijk R."/>
            <person name="Schleper C."/>
            <person name="Guy L."/>
            <person name="Ettema T.J."/>
        </authorList>
    </citation>
    <scope>NUCLEOTIDE SEQUENCE</scope>
</reference>
<dbReference type="AlphaFoldDB" id="A0A0F8ZCM0"/>
<comment type="caution">
    <text evidence="4">The sequence shown here is derived from an EMBL/GenBank/DDBJ whole genome shotgun (WGS) entry which is preliminary data.</text>
</comment>
<dbReference type="Pfam" id="PF05958">
    <property type="entry name" value="tRNA_U5-meth_tr"/>
    <property type="match status" value="1"/>
</dbReference>
<evidence type="ECO:0000256" key="1">
    <source>
        <dbReference type="ARBA" id="ARBA00022603"/>
    </source>
</evidence>
<dbReference type="GO" id="GO:0070041">
    <property type="term" value="F:rRNA (uridine-C5-)-methyltransferase activity"/>
    <property type="evidence" value="ECO:0007669"/>
    <property type="project" value="TreeGrafter"/>
</dbReference>
<keyword evidence="2" id="KW-0808">Transferase</keyword>
<dbReference type="PROSITE" id="PS51687">
    <property type="entry name" value="SAM_MT_RNA_M5U"/>
    <property type="match status" value="1"/>
</dbReference>
<feature type="non-terminal residue" evidence="4">
    <location>
        <position position="1"/>
    </location>
</feature>
<dbReference type="InterPro" id="IPR029063">
    <property type="entry name" value="SAM-dependent_MTases_sf"/>
</dbReference>
<dbReference type="PANTHER" id="PTHR11061">
    <property type="entry name" value="RNA M5U METHYLTRANSFERASE"/>
    <property type="match status" value="1"/>
</dbReference>
<evidence type="ECO:0000256" key="2">
    <source>
        <dbReference type="ARBA" id="ARBA00022679"/>
    </source>
</evidence>
<organism evidence="4">
    <name type="scientific">marine sediment metagenome</name>
    <dbReference type="NCBI Taxonomy" id="412755"/>
    <lineage>
        <taxon>unclassified sequences</taxon>
        <taxon>metagenomes</taxon>
        <taxon>ecological metagenomes</taxon>
    </lineage>
</organism>
<dbReference type="InterPro" id="IPR030391">
    <property type="entry name" value="MeTrfase_TrmA_CS"/>
</dbReference>
<dbReference type="PANTHER" id="PTHR11061:SF30">
    <property type="entry name" value="TRNA (URACIL(54)-C(5))-METHYLTRANSFERASE"/>
    <property type="match status" value="1"/>
</dbReference>
<keyword evidence="3" id="KW-0949">S-adenosyl-L-methionine</keyword>
<name>A0A0F8ZCM0_9ZZZZ</name>
<dbReference type="SUPFAM" id="SSF53335">
    <property type="entry name" value="S-adenosyl-L-methionine-dependent methyltransferases"/>
    <property type="match status" value="1"/>
</dbReference>
<gene>
    <name evidence="4" type="ORF">LCGC14_2791010</name>
</gene>
<proteinExistence type="predicted"/>
<dbReference type="CDD" id="cd02440">
    <property type="entry name" value="AdoMet_MTases"/>
    <property type="match status" value="1"/>
</dbReference>
<keyword evidence="1" id="KW-0489">Methyltransferase</keyword>
<dbReference type="GO" id="GO:0070475">
    <property type="term" value="P:rRNA base methylation"/>
    <property type="evidence" value="ECO:0007669"/>
    <property type="project" value="TreeGrafter"/>
</dbReference>
<evidence type="ECO:0000313" key="4">
    <source>
        <dbReference type="EMBL" id="KKK83675.1"/>
    </source>
</evidence>
<dbReference type="EMBL" id="LAZR01052111">
    <property type="protein sequence ID" value="KKK83675.1"/>
    <property type="molecule type" value="Genomic_DNA"/>
</dbReference>
<evidence type="ECO:0000256" key="3">
    <source>
        <dbReference type="ARBA" id="ARBA00022691"/>
    </source>
</evidence>
<dbReference type="PROSITE" id="PS01231">
    <property type="entry name" value="TRMA_2"/>
    <property type="match status" value="1"/>
</dbReference>
<evidence type="ECO:0008006" key="5">
    <source>
        <dbReference type="Google" id="ProtNLM"/>
    </source>
</evidence>
<dbReference type="Gene3D" id="3.40.50.150">
    <property type="entry name" value="Vaccinia Virus protein VP39"/>
    <property type="match status" value="1"/>
</dbReference>
<protein>
    <recommendedName>
        <fullName evidence="5">Methyltransferase domain-containing protein</fullName>
    </recommendedName>
</protein>
<sequence length="215" mass="23638">LPRLKSEPALKAPSPGKVEIYLDPEGSVQCSFISSSRKAAFSFSQVNHRVNSLLKEKIYSLVTDFSLKDKPPVIMDLYCGDGNLSLNLSGIAGSISGWDLSEAVIRKARQTVRKLGLQNVVYKRSDVGRALAEIERSGRSAQILIADPPRRGLKGIIPAIISLEVPFIFYISCVPPILARDLGALIKAGYMIKKVIPFDMFPQTFHLETLVVLAR</sequence>